<dbReference type="AlphaFoldDB" id="A0A2N7LCN3"/>
<dbReference type="Proteomes" id="UP000235387">
    <property type="component" value="Unassembled WGS sequence"/>
</dbReference>
<dbReference type="Pfam" id="PF00353">
    <property type="entry name" value="HemolysinCabind"/>
    <property type="match status" value="4"/>
</dbReference>
<evidence type="ECO:0000256" key="3">
    <source>
        <dbReference type="ARBA" id="ARBA00022837"/>
    </source>
</evidence>
<gene>
    <name evidence="4" type="ORF">BCT23_03800</name>
</gene>
<accession>A0A2N7LCN3</accession>
<organism evidence="4 5">
    <name type="scientific">Enterovibrio norvegicus</name>
    <dbReference type="NCBI Taxonomy" id="188144"/>
    <lineage>
        <taxon>Bacteria</taxon>
        <taxon>Pseudomonadati</taxon>
        <taxon>Pseudomonadota</taxon>
        <taxon>Gammaproteobacteria</taxon>
        <taxon>Vibrionales</taxon>
        <taxon>Vibrionaceae</taxon>
        <taxon>Enterovibrio</taxon>
    </lineage>
</organism>
<dbReference type="PANTHER" id="PTHR38340:SF1">
    <property type="entry name" value="S-LAYER PROTEIN"/>
    <property type="match status" value="1"/>
</dbReference>
<keyword evidence="3" id="KW-0106">Calcium</keyword>
<keyword evidence="2" id="KW-0964">Secreted</keyword>
<dbReference type="STRING" id="1190603.A1OO_02300"/>
<dbReference type="PRINTS" id="PR00313">
    <property type="entry name" value="CABNDNGRPT"/>
</dbReference>
<dbReference type="InterPro" id="IPR011049">
    <property type="entry name" value="Serralysin-like_metalloprot_C"/>
</dbReference>
<comment type="subcellular location">
    <subcellularLocation>
        <location evidence="1">Secreted</location>
    </subcellularLocation>
</comment>
<dbReference type="InterPro" id="IPR050557">
    <property type="entry name" value="RTX_toxin/Mannuronan_C5-epim"/>
</dbReference>
<dbReference type="RefSeq" id="WP_102390668.1">
    <property type="nucleotide sequence ID" value="NZ_MDAG01000027.1"/>
</dbReference>
<evidence type="ECO:0000313" key="5">
    <source>
        <dbReference type="Proteomes" id="UP000235387"/>
    </source>
</evidence>
<dbReference type="GO" id="GO:0005509">
    <property type="term" value="F:calcium ion binding"/>
    <property type="evidence" value="ECO:0007669"/>
    <property type="project" value="InterPro"/>
</dbReference>
<dbReference type="GO" id="GO:0005576">
    <property type="term" value="C:extracellular region"/>
    <property type="evidence" value="ECO:0007669"/>
    <property type="project" value="UniProtKB-SubCell"/>
</dbReference>
<reference evidence="5" key="1">
    <citation type="submission" date="2016-07" db="EMBL/GenBank/DDBJ databases">
        <title>Nontailed viruses are major unrecognized killers of bacteria in the ocean.</title>
        <authorList>
            <person name="Kauffman K."/>
            <person name="Hussain F."/>
            <person name="Yang J."/>
            <person name="Arevalo P."/>
            <person name="Brown J."/>
            <person name="Cutler M."/>
            <person name="Kelly L."/>
            <person name="Polz M.F."/>
        </authorList>
    </citation>
    <scope>NUCLEOTIDE SEQUENCE [LARGE SCALE GENOMIC DNA]</scope>
    <source>
        <strain evidence="5">10N.261.45.A10</strain>
    </source>
</reference>
<evidence type="ECO:0000256" key="1">
    <source>
        <dbReference type="ARBA" id="ARBA00004613"/>
    </source>
</evidence>
<dbReference type="PANTHER" id="PTHR38340">
    <property type="entry name" value="S-LAYER PROTEIN"/>
    <property type="match status" value="1"/>
</dbReference>
<dbReference type="SUPFAM" id="SSF51120">
    <property type="entry name" value="beta-Roll"/>
    <property type="match status" value="1"/>
</dbReference>
<sequence>MADINGTAVAETLYGTNESDNIFSFGGDDVKVGFGGDDNVFGGRGDDLMTGGAGNDFVSGGRGDDVVGGGSGNDILYGGLGNDYVLGGTGDDLLLAVSGNDKLFGGSGDDWLVSGIDNDFLIGGSGADTFLFDNILGNSTGDDRVVDFEIGIDRLFIRATGDTDFASLSISQVGINTLVSLADGSSFILNGITSTDLSASDFHIV</sequence>
<name>A0A2N7LCN3_9GAMM</name>
<dbReference type="InterPro" id="IPR001343">
    <property type="entry name" value="Hemolysn_Ca-bd"/>
</dbReference>
<dbReference type="EMBL" id="MDAL01000016">
    <property type="protein sequence ID" value="PMN93085.1"/>
    <property type="molecule type" value="Genomic_DNA"/>
</dbReference>
<evidence type="ECO:0000256" key="2">
    <source>
        <dbReference type="ARBA" id="ARBA00022525"/>
    </source>
</evidence>
<comment type="caution">
    <text evidence="4">The sequence shown here is derived from an EMBL/GenBank/DDBJ whole genome shotgun (WGS) entry which is preliminary data.</text>
</comment>
<evidence type="ECO:0000313" key="4">
    <source>
        <dbReference type="EMBL" id="PMN93085.1"/>
    </source>
</evidence>
<proteinExistence type="predicted"/>
<dbReference type="Gene3D" id="2.150.10.10">
    <property type="entry name" value="Serralysin-like metalloprotease, C-terminal"/>
    <property type="match status" value="2"/>
</dbReference>
<protein>
    <submittedName>
        <fullName evidence="4">Alkaline phosphatase</fullName>
    </submittedName>
</protein>